<gene>
    <name evidence="2" type="ORF">DJ017_01285</name>
</gene>
<reference evidence="3" key="1">
    <citation type="submission" date="2018-05" db="EMBL/GenBank/DDBJ databases">
        <authorList>
            <person name="Li X."/>
        </authorList>
    </citation>
    <scope>NUCLEOTIDE SEQUENCE [LARGE SCALE GENOMIC DNA]</scope>
    <source>
        <strain evidence="3">LX32</strain>
    </source>
</reference>
<dbReference type="PANTHER" id="PTHR24422">
    <property type="entry name" value="CHEMOTAXIS PROTEIN METHYLTRANSFERASE"/>
    <property type="match status" value="1"/>
</dbReference>
<comment type="caution">
    <text evidence="2">The sequence shown here is derived from an EMBL/GenBank/DDBJ whole genome shotgun (WGS) entry which is preliminary data.</text>
</comment>
<dbReference type="CDD" id="cd02440">
    <property type="entry name" value="AdoMet_MTases"/>
    <property type="match status" value="1"/>
</dbReference>
<evidence type="ECO:0000313" key="2">
    <source>
        <dbReference type="EMBL" id="RAK53256.1"/>
    </source>
</evidence>
<sequence length="267" mass="29072">MTPKERDYIAGLCATHAGLNIDTERAYLIESRMAAVARREGFGSVEELVRAVRDRGEEQVIWTVVEALAPAQTAFFREPAVFEALLRELQEGVELGASLRVWSAACGTGQEIYSLAMLLEERGVEGIELFASDLNGRMIEKGKAGIYNQFEVQQGLSARRLVRHFDNHEEAFIVSADLRRAVRWRRHNLIETPNGMGSFDVILCRNVLGALLPAARDKVLAHLAGALRIGGRLVLGAAETVTPKSGLVAVAGEPGVFELPAAVRVAA</sequence>
<dbReference type="InterPro" id="IPR050903">
    <property type="entry name" value="Bact_Chemotaxis_MeTrfase"/>
</dbReference>
<dbReference type="OrthoDB" id="9816309at2"/>
<dbReference type="InterPro" id="IPR022642">
    <property type="entry name" value="CheR_C"/>
</dbReference>
<dbReference type="SUPFAM" id="SSF47757">
    <property type="entry name" value="Chemotaxis receptor methyltransferase CheR, N-terminal domain"/>
    <property type="match status" value="1"/>
</dbReference>
<organism evidence="2 3">
    <name type="scientific">Phenylobacterium soli</name>
    <dbReference type="NCBI Taxonomy" id="2170551"/>
    <lineage>
        <taxon>Bacteria</taxon>
        <taxon>Pseudomonadati</taxon>
        <taxon>Pseudomonadota</taxon>
        <taxon>Alphaproteobacteria</taxon>
        <taxon>Caulobacterales</taxon>
        <taxon>Caulobacteraceae</taxon>
        <taxon>Phenylobacterium</taxon>
    </lineage>
</organism>
<dbReference type="SMART" id="SM00138">
    <property type="entry name" value="MeTrc"/>
    <property type="match status" value="1"/>
</dbReference>
<dbReference type="Proteomes" id="UP000249254">
    <property type="component" value="Unassembled WGS sequence"/>
</dbReference>
<dbReference type="PANTHER" id="PTHR24422:SF21">
    <property type="entry name" value="CHEMOTAXIS PROTEIN METHYLTRANSFERASE 1"/>
    <property type="match status" value="1"/>
</dbReference>
<name>A0A328AGL5_9CAUL</name>
<accession>A0A328AGL5</accession>
<feature type="domain" description="CheR-type methyltransferase" evidence="1">
    <location>
        <begin position="1"/>
        <end position="258"/>
    </location>
</feature>
<dbReference type="SUPFAM" id="SSF53335">
    <property type="entry name" value="S-adenosyl-L-methionine-dependent methyltransferases"/>
    <property type="match status" value="1"/>
</dbReference>
<dbReference type="Gene3D" id="3.40.50.150">
    <property type="entry name" value="Vaccinia Virus protein VP39"/>
    <property type="match status" value="1"/>
</dbReference>
<dbReference type="InterPro" id="IPR000780">
    <property type="entry name" value="CheR_MeTrfase"/>
</dbReference>
<evidence type="ECO:0000259" key="1">
    <source>
        <dbReference type="PROSITE" id="PS50123"/>
    </source>
</evidence>
<keyword evidence="3" id="KW-1185">Reference proteome</keyword>
<dbReference type="PRINTS" id="PR00996">
    <property type="entry name" value="CHERMTFRASE"/>
</dbReference>
<dbReference type="AlphaFoldDB" id="A0A328AGL5"/>
<protein>
    <submittedName>
        <fullName evidence="2">Chemotaxis protein CheR</fullName>
    </submittedName>
</protein>
<evidence type="ECO:0000313" key="3">
    <source>
        <dbReference type="Proteomes" id="UP000249254"/>
    </source>
</evidence>
<dbReference type="InterPro" id="IPR029063">
    <property type="entry name" value="SAM-dependent_MTases_sf"/>
</dbReference>
<dbReference type="PROSITE" id="PS50123">
    <property type="entry name" value="CHER"/>
    <property type="match status" value="1"/>
</dbReference>
<dbReference type="EMBL" id="QFYQ01000001">
    <property type="protein sequence ID" value="RAK53256.1"/>
    <property type="molecule type" value="Genomic_DNA"/>
</dbReference>
<dbReference type="Pfam" id="PF01739">
    <property type="entry name" value="CheR"/>
    <property type="match status" value="1"/>
</dbReference>
<dbReference type="GO" id="GO:0008757">
    <property type="term" value="F:S-adenosylmethionine-dependent methyltransferase activity"/>
    <property type="evidence" value="ECO:0007669"/>
    <property type="project" value="InterPro"/>
</dbReference>
<dbReference type="RefSeq" id="WP_111527008.1">
    <property type="nucleotide sequence ID" value="NZ_JBHRSG010000001.1"/>
</dbReference>
<proteinExistence type="predicted"/>